<name>A0AAD9XJE9_9ROSI</name>
<dbReference type="Proteomes" id="UP001280121">
    <property type="component" value="Unassembled WGS sequence"/>
</dbReference>
<keyword evidence="2" id="KW-1185">Reference proteome</keyword>
<sequence length="56" mass="6340">MRERKNHDTVTDLKSTIRPVIAINDTHMKGIFRGILFMAACSDGNEQVSTCFRDKA</sequence>
<gene>
    <name evidence="1" type="ORF">Ddye_007162</name>
</gene>
<dbReference type="EMBL" id="JANJYI010000002">
    <property type="protein sequence ID" value="KAK2660629.1"/>
    <property type="molecule type" value="Genomic_DNA"/>
</dbReference>
<proteinExistence type="predicted"/>
<accession>A0AAD9XJE9</accession>
<reference evidence="1" key="1">
    <citation type="journal article" date="2023" name="Plant J.">
        <title>Genome sequences and population genomics provide insights into the demographic history, inbreeding, and mutation load of two 'living fossil' tree species of Dipteronia.</title>
        <authorList>
            <person name="Feng Y."/>
            <person name="Comes H.P."/>
            <person name="Chen J."/>
            <person name="Zhu S."/>
            <person name="Lu R."/>
            <person name="Zhang X."/>
            <person name="Li P."/>
            <person name="Qiu J."/>
            <person name="Olsen K.M."/>
            <person name="Qiu Y."/>
        </authorList>
    </citation>
    <scope>NUCLEOTIDE SEQUENCE</scope>
    <source>
        <strain evidence="1">KIB01</strain>
    </source>
</reference>
<protein>
    <submittedName>
        <fullName evidence="1">Uncharacterized protein</fullName>
    </submittedName>
</protein>
<dbReference type="AlphaFoldDB" id="A0AAD9XJE9"/>
<organism evidence="1 2">
    <name type="scientific">Dipteronia dyeriana</name>
    <dbReference type="NCBI Taxonomy" id="168575"/>
    <lineage>
        <taxon>Eukaryota</taxon>
        <taxon>Viridiplantae</taxon>
        <taxon>Streptophyta</taxon>
        <taxon>Embryophyta</taxon>
        <taxon>Tracheophyta</taxon>
        <taxon>Spermatophyta</taxon>
        <taxon>Magnoliopsida</taxon>
        <taxon>eudicotyledons</taxon>
        <taxon>Gunneridae</taxon>
        <taxon>Pentapetalae</taxon>
        <taxon>rosids</taxon>
        <taxon>malvids</taxon>
        <taxon>Sapindales</taxon>
        <taxon>Sapindaceae</taxon>
        <taxon>Hippocastanoideae</taxon>
        <taxon>Acereae</taxon>
        <taxon>Dipteronia</taxon>
    </lineage>
</organism>
<comment type="caution">
    <text evidence="1">The sequence shown here is derived from an EMBL/GenBank/DDBJ whole genome shotgun (WGS) entry which is preliminary data.</text>
</comment>
<evidence type="ECO:0000313" key="2">
    <source>
        <dbReference type="Proteomes" id="UP001280121"/>
    </source>
</evidence>
<evidence type="ECO:0000313" key="1">
    <source>
        <dbReference type="EMBL" id="KAK2660629.1"/>
    </source>
</evidence>